<protein>
    <submittedName>
        <fullName evidence="2">Hypothetical conserved protein</fullName>
    </submittedName>
</protein>
<dbReference type="InterPro" id="IPR039567">
    <property type="entry name" value="Gly-zipper"/>
</dbReference>
<dbReference type="Pfam" id="PF13488">
    <property type="entry name" value="Gly-zipper_Omp"/>
    <property type="match status" value="1"/>
</dbReference>
<dbReference type="PROSITE" id="PS51257">
    <property type="entry name" value="PROKAR_LIPOPROTEIN"/>
    <property type="match status" value="1"/>
</dbReference>
<name>H5SCR7_9BACT</name>
<gene>
    <name evidence="2" type="ORF">HGMM_F11F07C25</name>
</gene>
<proteinExistence type="predicted"/>
<feature type="domain" description="Glycine zipper" evidence="1">
    <location>
        <begin position="28"/>
        <end position="73"/>
    </location>
</feature>
<reference evidence="2" key="1">
    <citation type="journal article" date="2005" name="Environ. Microbiol.">
        <title>Genetic and functional properties of uncultivated thermophilic crenarchaeotes from a subsurface gold mine as revealed by analysis of genome fragments.</title>
        <authorList>
            <person name="Nunoura T."/>
            <person name="Hirayama H."/>
            <person name="Takami H."/>
            <person name="Oida H."/>
            <person name="Nishi S."/>
            <person name="Shimamura S."/>
            <person name="Suzuki Y."/>
            <person name="Inagaki F."/>
            <person name="Takai K."/>
            <person name="Nealson K.H."/>
            <person name="Horikoshi K."/>
        </authorList>
    </citation>
    <scope>NUCLEOTIDE SEQUENCE</scope>
</reference>
<evidence type="ECO:0000259" key="1">
    <source>
        <dbReference type="Pfam" id="PF13488"/>
    </source>
</evidence>
<organism evidence="2">
    <name type="scientific">uncultured Planctomycetota bacterium</name>
    <dbReference type="NCBI Taxonomy" id="120965"/>
    <lineage>
        <taxon>Bacteria</taxon>
        <taxon>Pseudomonadati</taxon>
        <taxon>Planctomycetota</taxon>
        <taxon>environmental samples</taxon>
    </lineage>
</organism>
<dbReference type="EMBL" id="AP011672">
    <property type="protein sequence ID" value="BAL53953.1"/>
    <property type="molecule type" value="Genomic_DNA"/>
</dbReference>
<sequence>MRRLGQALLIVVLAGSGCATHTGTGAAVGGLLGSMAGLAVGSATGHPEGGALVGAALGSVTGAAVGSSMDEQERRTEARIAAAEARWQSQLTAQQITAQQNLLRDVVEMTRSGVADETILAHVRAVGLPARLSSEQIIYLKNQGVSDRVIQEMVRMTPRPATTVVTPTTVIYERPAVIYDPGPIYVVEPVPPPARFSFGYYYIGGRRCWH</sequence>
<reference evidence="2" key="2">
    <citation type="journal article" date="2012" name="PLoS ONE">
        <title>A Deeply Branching Thermophilic Bacterium with an Ancient Acetyl-CoA Pathway Dominates a Subsurface Ecosystem.</title>
        <authorList>
            <person name="Takami H."/>
            <person name="Noguchi H."/>
            <person name="Takaki Y."/>
            <person name="Uchiyama I."/>
            <person name="Toyoda A."/>
            <person name="Nishi S."/>
            <person name="Chee G.-J."/>
            <person name="Arai W."/>
            <person name="Nunoura T."/>
            <person name="Itoh T."/>
            <person name="Hattori M."/>
            <person name="Takai K."/>
        </authorList>
    </citation>
    <scope>NUCLEOTIDE SEQUENCE</scope>
</reference>
<dbReference type="AlphaFoldDB" id="H5SCR7"/>
<evidence type="ECO:0000313" key="2">
    <source>
        <dbReference type="EMBL" id="BAL53953.1"/>
    </source>
</evidence>
<accession>H5SCR7</accession>